<dbReference type="InterPro" id="IPR036890">
    <property type="entry name" value="HATPase_C_sf"/>
</dbReference>
<comment type="function">
    <text evidence="7">Member of the two-component regulatory system DegS/DegU, which plays an important role in the transition growth phase.</text>
</comment>
<evidence type="ECO:0000313" key="11">
    <source>
        <dbReference type="Proteomes" id="UP001341444"/>
    </source>
</evidence>
<sequence length="382" mass="43746">MSIKKIDTKSLDDILGKMVETVGRSKDEIFQIGEECRQDYESLSNELKEIKLMVSNVVDENDQLELKSRFARRRLSEVSQHFREFSEEQVRDAYEAAHDLQMKLSVNRQLENQLRTRRDELQRRLFSLEEAMERADHLASQTTVVLNYLTSDLKDIGNAIADAKQKQEFGLRVIEAQEEERKRLSREIHDGPAQMLANLLLRSDLIEKVYAEKGTDEAFKEIKNMKKMARSSLSEVRRIIYDLRPMALDDLGLLPTLKKYLATIEEYNMGTSIHFTNIGDDLRLPPNYEVALFRLVQESVQNALKHAQASEINVKIEVKKDFVVVVVKDNGVGFDVSTKKEGSFGIVGMKERVEILDGTVTINSKKGMGTVVIVQVPLLVRR</sequence>
<evidence type="ECO:0000256" key="5">
    <source>
        <dbReference type="ARBA" id="ARBA00022840"/>
    </source>
</evidence>
<dbReference type="Proteomes" id="UP001341444">
    <property type="component" value="Unassembled WGS sequence"/>
</dbReference>
<gene>
    <name evidence="10" type="ORF">P4T90_15045</name>
</gene>
<evidence type="ECO:0000256" key="8">
    <source>
        <dbReference type="SAM" id="Coils"/>
    </source>
</evidence>
<dbReference type="Gene3D" id="1.20.5.1930">
    <property type="match status" value="1"/>
</dbReference>
<dbReference type="CDD" id="cd16917">
    <property type="entry name" value="HATPase_UhpB-NarQ-NarX-like"/>
    <property type="match status" value="1"/>
</dbReference>
<keyword evidence="7" id="KW-0378">Hydrolase</keyword>
<dbReference type="InterPro" id="IPR003594">
    <property type="entry name" value="HATPase_dom"/>
</dbReference>
<dbReference type="Pfam" id="PF02518">
    <property type="entry name" value="HATPase_c"/>
    <property type="match status" value="1"/>
</dbReference>
<evidence type="ECO:0000259" key="9">
    <source>
        <dbReference type="PROSITE" id="PS50109"/>
    </source>
</evidence>
<evidence type="ECO:0000256" key="1">
    <source>
        <dbReference type="ARBA" id="ARBA00000085"/>
    </source>
</evidence>
<dbReference type="Pfam" id="PF07730">
    <property type="entry name" value="HisKA_3"/>
    <property type="match status" value="1"/>
</dbReference>
<keyword evidence="2 7" id="KW-0808">Transferase</keyword>
<keyword evidence="11" id="KW-1185">Reference proteome</keyword>
<dbReference type="Pfam" id="PF05384">
    <property type="entry name" value="DegS"/>
    <property type="match status" value="1"/>
</dbReference>
<dbReference type="RefSeq" id="WP_066269434.1">
    <property type="nucleotide sequence ID" value="NZ_JARMAB010000022.1"/>
</dbReference>
<accession>A0ABU6MIZ5</accession>
<dbReference type="PIRSF" id="PIRSF003169">
    <property type="entry name" value="STHK_DegS"/>
    <property type="match status" value="1"/>
</dbReference>
<keyword evidence="7" id="KW-0904">Protein phosphatase</keyword>
<proteinExistence type="predicted"/>
<dbReference type="EC" id="3.1.3.-" evidence="7"/>
<keyword evidence="3 7" id="KW-0547">Nucleotide-binding</keyword>
<evidence type="ECO:0000256" key="6">
    <source>
        <dbReference type="ARBA" id="ARBA00023012"/>
    </source>
</evidence>
<dbReference type="InterPro" id="IPR008595">
    <property type="entry name" value="DegS"/>
</dbReference>
<dbReference type="InterPro" id="IPR005467">
    <property type="entry name" value="His_kinase_dom"/>
</dbReference>
<dbReference type="Gene3D" id="3.30.565.10">
    <property type="entry name" value="Histidine kinase-like ATPase, C-terminal domain"/>
    <property type="match status" value="1"/>
</dbReference>
<comment type="caution">
    <text evidence="10">The sequence shown here is derived from an EMBL/GenBank/DDBJ whole genome shotgun (WGS) entry which is preliminary data.</text>
</comment>
<comment type="subcellular location">
    <subcellularLocation>
        <location evidence="7">Cytoplasm</location>
    </subcellularLocation>
</comment>
<keyword evidence="7" id="KW-0963">Cytoplasm</keyword>
<name>A0ABU6MIZ5_9BACI</name>
<dbReference type="SUPFAM" id="SSF55874">
    <property type="entry name" value="ATPase domain of HSP90 chaperone/DNA topoisomerase II/histidine kinase"/>
    <property type="match status" value="1"/>
</dbReference>
<dbReference type="SMART" id="SM00387">
    <property type="entry name" value="HATPase_c"/>
    <property type="match status" value="1"/>
</dbReference>
<reference evidence="10 11" key="1">
    <citation type="submission" date="2023-03" db="EMBL/GenBank/DDBJ databases">
        <title>Bacillus Genome Sequencing.</title>
        <authorList>
            <person name="Dunlap C."/>
        </authorList>
    </citation>
    <scope>NUCLEOTIDE SEQUENCE [LARGE SCALE GENOMIC DNA]</scope>
    <source>
        <strain evidence="10 11">B-23453</strain>
    </source>
</reference>
<protein>
    <recommendedName>
        <fullName evidence="7">Signal transduction histidine-protein kinase/phosphatase DegS</fullName>
        <ecNumber evidence="7">2.7.13.3</ecNumber>
        <ecNumber evidence="7">3.1.3.-</ecNumber>
    </recommendedName>
</protein>
<keyword evidence="5 7" id="KW-0067">ATP-binding</keyword>
<dbReference type="EMBL" id="JARMAB010000022">
    <property type="protein sequence ID" value="MED1204363.1"/>
    <property type="molecule type" value="Genomic_DNA"/>
</dbReference>
<dbReference type="InterPro" id="IPR016381">
    <property type="entry name" value="Sig_transdc_His_kinase_DegS"/>
</dbReference>
<evidence type="ECO:0000256" key="2">
    <source>
        <dbReference type="ARBA" id="ARBA00022679"/>
    </source>
</evidence>
<dbReference type="GO" id="GO:0016301">
    <property type="term" value="F:kinase activity"/>
    <property type="evidence" value="ECO:0007669"/>
    <property type="project" value="UniProtKB-KW"/>
</dbReference>
<evidence type="ECO:0000256" key="3">
    <source>
        <dbReference type="ARBA" id="ARBA00022741"/>
    </source>
</evidence>
<dbReference type="InterPro" id="IPR050482">
    <property type="entry name" value="Sensor_HK_TwoCompSys"/>
</dbReference>
<evidence type="ECO:0000313" key="10">
    <source>
        <dbReference type="EMBL" id="MED1204363.1"/>
    </source>
</evidence>
<organism evidence="10 11">
    <name type="scientific">Heyndrickxia acidicola</name>
    <dbReference type="NCBI Taxonomy" id="209389"/>
    <lineage>
        <taxon>Bacteria</taxon>
        <taxon>Bacillati</taxon>
        <taxon>Bacillota</taxon>
        <taxon>Bacilli</taxon>
        <taxon>Bacillales</taxon>
        <taxon>Bacillaceae</taxon>
        <taxon>Heyndrickxia</taxon>
    </lineage>
</organism>
<feature type="domain" description="Histidine kinase" evidence="9">
    <location>
        <begin position="183"/>
        <end position="380"/>
    </location>
</feature>
<dbReference type="PANTHER" id="PTHR24421:SF55">
    <property type="entry name" value="SENSOR HISTIDINE KINASE YDFH"/>
    <property type="match status" value="1"/>
</dbReference>
<dbReference type="PROSITE" id="PS50109">
    <property type="entry name" value="HIS_KIN"/>
    <property type="match status" value="1"/>
</dbReference>
<dbReference type="EC" id="2.7.13.3" evidence="7"/>
<keyword evidence="4 7" id="KW-0418">Kinase</keyword>
<evidence type="ECO:0000256" key="4">
    <source>
        <dbReference type="ARBA" id="ARBA00022777"/>
    </source>
</evidence>
<feature type="coiled-coil region" evidence="8">
    <location>
        <begin position="111"/>
        <end position="138"/>
    </location>
</feature>
<dbReference type="SUPFAM" id="SSF57997">
    <property type="entry name" value="Tropomyosin"/>
    <property type="match status" value="1"/>
</dbReference>
<feature type="coiled-coil region" evidence="8">
    <location>
        <begin position="40"/>
        <end position="67"/>
    </location>
</feature>
<dbReference type="PANTHER" id="PTHR24421">
    <property type="entry name" value="NITRATE/NITRITE SENSOR PROTEIN NARX-RELATED"/>
    <property type="match status" value="1"/>
</dbReference>
<dbReference type="InterPro" id="IPR011712">
    <property type="entry name" value="Sig_transdc_His_kin_sub3_dim/P"/>
</dbReference>
<evidence type="ECO:0000256" key="7">
    <source>
        <dbReference type="PIRNR" id="PIRNR003169"/>
    </source>
</evidence>
<keyword evidence="6 7" id="KW-0902">Two-component regulatory system</keyword>
<keyword evidence="8" id="KW-0175">Coiled coil</keyword>
<comment type="catalytic activity">
    <reaction evidence="1 7">
        <text>ATP + protein L-histidine = ADP + protein N-phospho-L-histidine.</text>
        <dbReference type="EC" id="2.7.13.3"/>
    </reaction>
</comment>